<feature type="compositionally biased region" description="Basic and acidic residues" evidence="1">
    <location>
        <begin position="98"/>
        <end position="113"/>
    </location>
</feature>
<feature type="compositionally biased region" description="Basic and acidic residues" evidence="1">
    <location>
        <begin position="122"/>
        <end position="145"/>
    </location>
</feature>
<name>A0AAD9WTX1_9ROSI</name>
<evidence type="ECO:0000313" key="2">
    <source>
        <dbReference type="EMBL" id="KAK2643694.1"/>
    </source>
</evidence>
<gene>
    <name evidence="2" type="ORF">Ddye_018889</name>
</gene>
<dbReference type="AlphaFoldDB" id="A0AAD9WTX1"/>
<sequence length="145" mass="16518">MQVCMCGKCKQSRVVDVDVVHDGCKCMGKCKKGPNSKLYNFVDDTPANPLFSGVRLEDVNGVVANSLAQQNTTITNDLGLNLFVPPYFECRVDEEEDHSQNHKEEKDDWRIDIPDEDVDYYNDTKKQNEDKEQGKDNKGDKEVKK</sequence>
<feature type="region of interest" description="Disordered" evidence="1">
    <location>
        <begin position="94"/>
        <end position="145"/>
    </location>
</feature>
<accession>A0AAD9WTX1</accession>
<evidence type="ECO:0000313" key="3">
    <source>
        <dbReference type="Proteomes" id="UP001280121"/>
    </source>
</evidence>
<dbReference type="Proteomes" id="UP001280121">
    <property type="component" value="Unassembled WGS sequence"/>
</dbReference>
<organism evidence="2 3">
    <name type="scientific">Dipteronia dyeriana</name>
    <dbReference type="NCBI Taxonomy" id="168575"/>
    <lineage>
        <taxon>Eukaryota</taxon>
        <taxon>Viridiplantae</taxon>
        <taxon>Streptophyta</taxon>
        <taxon>Embryophyta</taxon>
        <taxon>Tracheophyta</taxon>
        <taxon>Spermatophyta</taxon>
        <taxon>Magnoliopsida</taxon>
        <taxon>eudicotyledons</taxon>
        <taxon>Gunneridae</taxon>
        <taxon>Pentapetalae</taxon>
        <taxon>rosids</taxon>
        <taxon>malvids</taxon>
        <taxon>Sapindales</taxon>
        <taxon>Sapindaceae</taxon>
        <taxon>Hippocastanoideae</taxon>
        <taxon>Acereae</taxon>
        <taxon>Dipteronia</taxon>
    </lineage>
</organism>
<keyword evidence="3" id="KW-1185">Reference proteome</keyword>
<dbReference type="EMBL" id="JANJYI010000006">
    <property type="protein sequence ID" value="KAK2643694.1"/>
    <property type="molecule type" value="Genomic_DNA"/>
</dbReference>
<proteinExistence type="predicted"/>
<reference evidence="2" key="1">
    <citation type="journal article" date="2023" name="Plant J.">
        <title>Genome sequences and population genomics provide insights into the demographic history, inbreeding, and mutation load of two 'living fossil' tree species of Dipteronia.</title>
        <authorList>
            <person name="Feng Y."/>
            <person name="Comes H.P."/>
            <person name="Chen J."/>
            <person name="Zhu S."/>
            <person name="Lu R."/>
            <person name="Zhang X."/>
            <person name="Li P."/>
            <person name="Qiu J."/>
            <person name="Olsen K.M."/>
            <person name="Qiu Y."/>
        </authorList>
    </citation>
    <scope>NUCLEOTIDE SEQUENCE</scope>
    <source>
        <strain evidence="2">KIB01</strain>
    </source>
</reference>
<evidence type="ECO:0000256" key="1">
    <source>
        <dbReference type="SAM" id="MobiDB-lite"/>
    </source>
</evidence>
<comment type="caution">
    <text evidence="2">The sequence shown here is derived from an EMBL/GenBank/DDBJ whole genome shotgun (WGS) entry which is preliminary data.</text>
</comment>
<protein>
    <submittedName>
        <fullName evidence="2">Uncharacterized protein</fullName>
    </submittedName>
</protein>